<feature type="domain" description="G" evidence="1">
    <location>
        <begin position="3"/>
        <end position="127"/>
    </location>
</feature>
<evidence type="ECO:0000313" key="2">
    <source>
        <dbReference type="EMBL" id="KAG1812618.1"/>
    </source>
</evidence>
<dbReference type="Pfam" id="PF01926">
    <property type="entry name" value="MMR_HSR1"/>
    <property type="match status" value="1"/>
</dbReference>
<dbReference type="AlphaFoldDB" id="A0A9P7JBE7"/>
<accession>A0A9P7JBE7</accession>
<dbReference type="Proteomes" id="UP000807769">
    <property type="component" value="Unassembled WGS sequence"/>
</dbReference>
<proteinExistence type="predicted"/>
<dbReference type="GO" id="GO:0005525">
    <property type="term" value="F:GTP binding"/>
    <property type="evidence" value="ECO:0007669"/>
    <property type="project" value="InterPro"/>
</dbReference>
<keyword evidence="3" id="KW-1185">Reference proteome</keyword>
<comment type="caution">
    <text evidence="2">The sequence shown here is derived from an EMBL/GenBank/DDBJ whole genome shotgun (WGS) entry which is preliminary data.</text>
</comment>
<keyword evidence="2" id="KW-0378">Hydrolase</keyword>
<dbReference type="GeneID" id="64625324"/>
<name>A0A9P7JBE7_9AGAM</name>
<sequence length="200" mass="21960">RNVVLWGDSGVGKSSLINLIMGRDVAETSPDALSCTVTHAAYDVTISGQCFRLWDTAGLNEGSEGRVPAAAATRRLALFLSGLNRADGVHLLMYCVRGTRAAKALRTNYQTFSSAIGDSKVPIVIVATCLEDWRPVMTEWWNQNKDQLAKYGMHFPGYACVTTLPGGRAESQDLRQRRAQSYEDVCKLILDHCSQAPHKN</sequence>
<dbReference type="SUPFAM" id="SSF52540">
    <property type="entry name" value="P-loop containing nucleoside triphosphate hydrolases"/>
    <property type="match status" value="1"/>
</dbReference>
<dbReference type="RefSeq" id="XP_041190763.1">
    <property type="nucleotide sequence ID" value="XM_041331307.1"/>
</dbReference>
<dbReference type="EMBL" id="JABBWG010000026">
    <property type="protein sequence ID" value="KAG1812618.1"/>
    <property type="molecule type" value="Genomic_DNA"/>
</dbReference>
<dbReference type="OrthoDB" id="8954335at2759"/>
<evidence type="ECO:0000313" key="3">
    <source>
        <dbReference type="Proteomes" id="UP000807769"/>
    </source>
</evidence>
<gene>
    <name evidence="2" type="ORF">BJ212DRAFT_1276801</name>
</gene>
<dbReference type="InterPro" id="IPR027417">
    <property type="entry name" value="P-loop_NTPase"/>
</dbReference>
<evidence type="ECO:0000259" key="1">
    <source>
        <dbReference type="Pfam" id="PF01926"/>
    </source>
</evidence>
<feature type="non-terminal residue" evidence="2">
    <location>
        <position position="200"/>
    </location>
</feature>
<organism evidence="2 3">
    <name type="scientific">Suillus subaureus</name>
    <dbReference type="NCBI Taxonomy" id="48587"/>
    <lineage>
        <taxon>Eukaryota</taxon>
        <taxon>Fungi</taxon>
        <taxon>Dikarya</taxon>
        <taxon>Basidiomycota</taxon>
        <taxon>Agaricomycotina</taxon>
        <taxon>Agaricomycetes</taxon>
        <taxon>Agaricomycetidae</taxon>
        <taxon>Boletales</taxon>
        <taxon>Suillineae</taxon>
        <taxon>Suillaceae</taxon>
        <taxon>Suillus</taxon>
    </lineage>
</organism>
<dbReference type="CDD" id="cd00882">
    <property type="entry name" value="Ras_like_GTPase"/>
    <property type="match status" value="1"/>
</dbReference>
<dbReference type="Gene3D" id="3.40.50.300">
    <property type="entry name" value="P-loop containing nucleotide triphosphate hydrolases"/>
    <property type="match status" value="1"/>
</dbReference>
<dbReference type="GO" id="GO:0016787">
    <property type="term" value="F:hydrolase activity"/>
    <property type="evidence" value="ECO:0007669"/>
    <property type="project" value="UniProtKB-KW"/>
</dbReference>
<dbReference type="InterPro" id="IPR006073">
    <property type="entry name" value="GTP-bd"/>
</dbReference>
<protein>
    <submittedName>
        <fullName evidence="2">P-loop containing nucleoside triphosphate hydrolase protein</fullName>
    </submittedName>
</protein>
<reference evidence="2" key="1">
    <citation type="journal article" date="2020" name="New Phytol.">
        <title>Comparative genomics reveals dynamic genome evolution in host specialist ectomycorrhizal fungi.</title>
        <authorList>
            <person name="Lofgren L.A."/>
            <person name="Nguyen N.H."/>
            <person name="Vilgalys R."/>
            <person name="Ruytinx J."/>
            <person name="Liao H.L."/>
            <person name="Branco S."/>
            <person name="Kuo A."/>
            <person name="LaButti K."/>
            <person name="Lipzen A."/>
            <person name="Andreopoulos W."/>
            <person name="Pangilinan J."/>
            <person name="Riley R."/>
            <person name="Hundley H."/>
            <person name="Na H."/>
            <person name="Barry K."/>
            <person name="Grigoriev I.V."/>
            <person name="Stajich J.E."/>
            <person name="Kennedy P.G."/>
        </authorList>
    </citation>
    <scope>NUCLEOTIDE SEQUENCE</scope>
    <source>
        <strain evidence="2">MN1</strain>
    </source>
</reference>